<dbReference type="SUPFAM" id="SSF55804">
    <property type="entry name" value="Phoshotransferase/anion transport protein"/>
    <property type="match status" value="2"/>
</dbReference>
<evidence type="ECO:0000256" key="9">
    <source>
        <dbReference type="ARBA" id="ARBA00022683"/>
    </source>
</evidence>
<dbReference type="PROSITE" id="PS00372">
    <property type="entry name" value="PTS_EIIA_TYPE_2_HIS"/>
    <property type="match status" value="1"/>
</dbReference>
<name>A0A451DD00_9GAMM</name>
<proteinExistence type="predicted"/>
<dbReference type="PROSITE" id="PS51350">
    <property type="entry name" value="PTS_HPR_DOM"/>
    <property type="match status" value="1"/>
</dbReference>
<evidence type="ECO:0000256" key="5">
    <source>
        <dbReference type="ARBA" id="ARBA00022490"/>
    </source>
</evidence>
<dbReference type="Proteomes" id="UP000294418">
    <property type="component" value="Chromosome"/>
</dbReference>
<dbReference type="NCBIfam" id="TIGR01003">
    <property type="entry name" value="PTS_HPr_family"/>
    <property type="match status" value="1"/>
</dbReference>
<comment type="subcellular location">
    <subcellularLocation>
        <location evidence="2">Cytoplasm</location>
    </subcellularLocation>
</comment>
<dbReference type="InterPro" id="IPR002178">
    <property type="entry name" value="PTS_EIIA_type-2_dom"/>
</dbReference>
<dbReference type="OrthoDB" id="1640042at2"/>
<dbReference type="AlphaFoldDB" id="A0A451DD00"/>
<keyword evidence="4" id="KW-0813">Transport</keyword>
<keyword evidence="10" id="KW-0418">Kinase</keyword>
<feature type="domain" description="HPr" evidence="12">
    <location>
        <begin position="286"/>
        <end position="376"/>
    </location>
</feature>
<evidence type="ECO:0000256" key="6">
    <source>
        <dbReference type="ARBA" id="ARBA00022553"/>
    </source>
</evidence>
<evidence type="ECO:0000256" key="1">
    <source>
        <dbReference type="ARBA" id="ARBA00003136"/>
    </source>
</evidence>
<dbReference type="InterPro" id="IPR050893">
    <property type="entry name" value="Sugar_PTS"/>
</dbReference>
<keyword evidence="7" id="KW-0762">Sugar transport</keyword>
<dbReference type="InterPro" id="IPR001020">
    <property type="entry name" value="PTS_HPr_His_P_site"/>
</dbReference>
<evidence type="ECO:0000256" key="4">
    <source>
        <dbReference type="ARBA" id="ARBA00022448"/>
    </source>
</evidence>
<dbReference type="InterPro" id="IPR016152">
    <property type="entry name" value="PTrfase/Anion_transptr"/>
</dbReference>
<keyword evidence="6" id="KW-0597">Phosphoprotein</keyword>
<evidence type="ECO:0000256" key="10">
    <source>
        <dbReference type="ARBA" id="ARBA00022777"/>
    </source>
</evidence>
<dbReference type="EMBL" id="LR217720">
    <property type="protein sequence ID" value="VFP84295.1"/>
    <property type="molecule type" value="Genomic_DNA"/>
</dbReference>
<dbReference type="RefSeq" id="WP_157989776.1">
    <property type="nucleotide sequence ID" value="NZ_LR217720.1"/>
</dbReference>
<dbReference type="GO" id="GO:0090563">
    <property type="term" value="F:protein-phosphocysteine-sugar phosphotransferase activity"/>
    <property type="evidence" value="ECO:0007669"/>
    <property type="project" value="TreeGrafter"/>
</dbReference>
<dbReference type="InterPro" id="IPR035895">
    <property type="entry name" value="HPr-like_sf"/>
</dbReference>
<dbReference type="PRINTS" id="PR00107">
    <property type="entry name" value="PHOSPHOCPHPR"/>
</dbReference>
<comment type="function">
    <text evidence="1">The phosphoenolpyruvate-dependent sugar phosphotransferase system (sugar PTS), a major carbohydrate active transport system, catalyzes the phosphorylation of incoming sugar substrates concomitantly with their translocation across the cell membrane. The enzyme II FruAB PTS system is involved in fructose transport.</text>
</comment>
<evidence type="ECO:0000313" key="14">
    <source>
        <dbReference type="Proteomes" id="UP000294418"/>
    </source>
</evidence>
<evidence type="ECO:0000259" key="12">
    <source>
        <dbReference type="PROSITE" id="PS51350"/>
    </source>
</evidence>
<evidence type="ECO:0000256" key="8">
    <source>
        <dbReference type="ARBA" id="ARBA00022679"/>
    </source>
</evidence>
<keyword evidence="8" id="KW-0808">Transferase</keyword>
<dbReference type="GO" id="GO:0009401">
    <property type="term" value="P:phosphoenolpyruvate-dependent sugar phosphotransferase system"/>
    <property type="evidence" value="ECO:0007669"/>
    <property type="project" value="UniProtKB-KW"/>
</dbReference>
<evidence type="ECO:0000259" key="11">
    <source>
        <dbReference type="PROSITE" id="PS51094"/>
    </source>
</evidence>
<evidence type="ECO:0000256" key="3">
    <source>
        <dbReference type="ARBA" id="ARBA00015565"/>
    </source>
</evidence>
<keyword evidence="9" id="KW-0598">Phosphotransferase system</keyword>
<feature type="domain" description="PTS EIIA type-2" evidence="11">
    <location>
        <begin position="2"/>
        <end position="142"/>
    </location>
</feature>
<dbReference type="GO" id="GO:0005886">
    <property type="term" value="C:plasma membrane"/>
    <property type="evidence" value="ECO:0007669"/>
    <property type="project" value="TreeGrafter"/>
</dbReference>
<dbReference type="InterPro" id="IPR000032">
    <property type="entry name" value="HPr-like"/>
</dbReference>
<dbReference type="Pfam" id="PF00359">
    <property type="entry name" value="PTS_EIIA_2"/>
    <property type="match status" value="1"/>
</dbReference>
<dbReference type="Gene3D" id="3.30.1340.10">
    <property type="entry name" value="HPr-like"/>
    <property type="match status" value="1"/>
</dbReference>
<dbReference type="GO" id="GO:0016301">
    <property type="term" value="F:kinase activity"/>
    <property type="evidence" value="ECO:0007669"/>
    <property type="project" value="UniProtKB-KW"/>
</dbReference>
<dbReference type="PROSITE" id="PS00369">
    <property type="entry name" value="PTS_HPR_HIS"/>
    <property type="match status" value="1"/>
</dbReference>
<evidence type="ECO:0000256" key="7">
    <source>
        <dbReference type="ARBA" id="ARBA00022597"/>
    </source>
</evidence>
<dbReference type="GO" id="GO:0005737">
    <property type="term" value="C:cytoplasm"/>
    <property type="evidence" value="ECO:0007669"/>
    <property type="project" value="UniProtKB-SubCell"/>
</dbReference>
<dbReference type="InterPro" id="IPR002114">
    <property type="entry name" value="PTS_HPr_Ser_P_site"/>
</dbReference>
<dbReference type="Pfam" id="PF00381">
    <property type="entry name" value="PTS-HPr"/>
    <property type="match status" value="1"/>
</dbReference>
<dbReference type="PROSITE" id="PS00589">
    <property type="entry name" value="PTS_HPR_SER"/>
    <property type="match status" value="1"/>
</dbReference>
<dbReference type="PANTHER" id="PTHR30181">
    <property type="entry name" value="MANNITOL PERMEASE IIC COMPONENT"/>
    <property type="match status" value="1"/>
</dbReference>
<dbReference type="NCBIfam" id="NF008319">
    <property type="entry name" value="PRK11109.1"/>
    <property type="match status" value="1"/>
</dbReference>
<evidence type="ECO:0000256" key="2">
    <source>
        <dbReference type="ARBA" id="ARBA00004496"/>
    </source>
</evidence>
<protein>
    <recommendedName>
        <fullName evidence="3">Multiphosphoryl transfer protein</fullName>
    </recommendedName>
</protein>
<dbReference type="SUPFAM" id="SSF55594">
    <property type="entry name" value="HPr-like"/>
    <property type="match status" value="1"/>
</dbReference>
<keyword evidence="5" id="KW-0963">Cytoplasm</keyword>
<dbReference type="CDD" id="cd00367">
    <property type="entry name" value="PTS-HPr_like"/>
    <property type="match status" value="1"/>
</dbReference>
<dbReference type="Gene3D" id="3.40.930.10">
    <property type="entry name" value="Mannitol-specific EII, Chain A"/>
    <property type="match status" value="1"/>
</dbReference>
<evidence type="ECO:0000313" key="13">
    <source>
        <dbReference type="EMBL" id="VFP84295.1"/>
    </source>
</evidence>
<dbReference type="PROSITE" id="PS51094">
    <property type="entry name" value="PTS_EIIA_TYPE_2"/>
    <property type="match status" value="1"/>
</dbReference>
<accession>A0A451DD00</accession>
<reference evidence="13 14" key="1">
    <citation type="submission" date="2019-02" db="EMBL/GenBank/DDBJ databases">
        <authorList>
            <person name="Manzano-Marin A."/>
            <person name="Manzano-Marin A."/>
        </authorList>
    </citation>
    <scope>NUCLEOTIDE SEQUENCE [LARGE SCALE GENOMIC DNA]</scope>
    <source>
        <strain evidence="13 14">ErCilaricifoliae</strain>
    </source>
</reference>
<dbReference type="CDD" id="cd00211">
    <property type="entry name" value="PTS_IIA_fru"/>
    <property type="match status" value="1"/>
</dbReference>
<sequence length="379" mass="41352">MLQLTLNAITIGAKALDKEDAICQVATALNKAGSVSHSYVDGMLARERQISTYIGNGIAIPHGTVDTRDLILETGIQVFQFPKGVDWGENQTAYIVIGIAAKSDEHLHLLTHLTNSLSDANLDKKIQNIRSAKDLRNILIGESSPSSLKFDTSLITTEVTANNIMTLQALNAGLLQKANAVDHSFIARVIIERPTNLGQGIWINESSCGNLVSAIAISRVVVPFTIQNQTTSLLISVSMADDQPLAILKRLSHLLFENKAHQLLSGNATYIFEVLTSDTLEYIEPTITEEFTIHNEHGLHARPGAVLVNIIKKFNCTVSVINLDGSEKIANGRSLIKMVALGVKKGHRLRFTARGQEAQKMLIAVKEAILSRLGEEKHE</sequence>
<dbReference type="PANTHER" id="PTHR30181:SF3">
    <property type="entry name" value="MULTIPHOSPHORYL TRANSFER PROTEIN"/>
    <property type="match status" value="1"/>
</dbReference>
<organism evidence="13 14">
    <name type="scientific">Candidatus Erwinia haradaeae</name>
    <dbReference type="NCBI Taxonomy" id="1922217"/>
    <lineage>
        <taxon>Bacteria</taxon>
        <taxon>Pseudomonadati</taxon>
        <taxon>Pseudomonadota</taxon>
        <taxon>Gammaproteobacteria</taxon>
        <taxon>Enterobacterales</taxon>
        <taxon>Erwiniaceae</taxon>
        <taxon>Erwinia</taxon>
    </lineage>
</organism>
<gene>
    <name evidence="13" type="primary">fruB</name>
    <name evidence="13" type="ORF">ERCILAFE3058_380</name>
</gene>